<dbReference type="AlphaFoldDB" id="A0A225TYR8"/>
<evidence type="ECO:0000313" key="2">
    <source>
        <dbReference type="Proteomes" id="UP000229713"/>
    </source>
</evidence>
<gene>
    <name evidence="1" type="ORF">CFY86_06480</name>
</gene>
<sequence>MFLEHNAGFNNIETVQMSYKDRDLSHIASEITSGGKMECIASKKALHDTSSDDTPARGVNA</sequence>
<reference evidence="1 2" key="1">
    <citation type="submission" date="2017-07" db="EMBL/GenBank/DDBJ databases">
        <title>Raoultella ornithinolytica strain HH3 draft genome.</title>
        <authorList>
            <person name="Duceppe M.-O."/>
            <person name="Huang H."/>
            <person name="Phipps-Todd B."/>
        </authorList>
    </citation>
    <scope>NUCLEOTIDE SEQUENCE [LARGE SCALE GENOMIC DNA]</scope>
    <source>
        <strain evidence="1 2">HH3</strain>
    </source>
</reference>
<dbReference type="PaxDb" id="1286170-RORB6_11995"/>
<protein>
    <submittedName>
        <fullName evidence="1">Uncharacterized protein</fullName>
    </submittedName>
</protein>
<proteinExistence type="predicted"/>
<dbReference type="EMBL" id="NKYI01000011">
    <property type="protein sequence ID" value="PIK90408.1"/>
    <property type="molecule type" value="Genomic_DNA"/>
</dbReference>
<comment type="caution">
    <text evidence="1">The sequence shown here is derived from an EMBL/GenBank/DDBJ whole genome shotgun (WGS) entry which is preliminary data.</text>
</comment>
<dbReference type="Proteomes" id="UP000229713">
    <property type="component" value="Unassembled WGS sequence"/>
</dbReference>
<organism evidence="1 2">
    <name type="scientific">Raoultella ornithinolytica</name>
    <name type="common">Klebsiella ornithinolytica</name>
    <dbReference type="NCBI Taxonomy" id="54291"/>
    <lineage>
        <taxon>Bacteria</taxon>
        <taxon>Pseudomonadati</taxon>
        <taxon>Pseudomonadota</taxon>
        <taxon>Gammaproteobacteria</taxon>
        <taxon>Enterobacterales</taxon>
        <taxon>Enterobacteriaceae</taxon>
        <taxon>Klebsiella/Raoultella group</taxon>
        <taxon>Raoultella</taxon>
    </lineage>
</organism>
<name>A0A225TYR8_RAOOR</name>
<evidence type="ECO:0000313" key="1">
    <source>
        <dbReference type="EMBL" id="PIK90408.1"/>
    </source>
</evidence>
<accession>A0A225TYR8</accession>